<keyword evidence="4" id="KW-1185">Reference proteome</keyword>
<dbReference type="GO" id="GO:0003677">
    <property type="term" value="F:DNA binding"/>
    <property type="evidence" value="ECO:0007669"/>
    <property type="project" value="InterPro"/>
</dbReference>
<organism evidence="3 4">
    <name type="scientific">Kushneria sinocarnis</name>
    <dbReference type="NCBI Taxonomy" id="595502"/>
    <lineage>
        <taxon>Bacteria</taxon>
        <taxon>Pseudomonadati</taxon>
        <taxon>Pseudomonadota</taxon>
        <taxon>Gammaproteobacteria</taxon>
        <taxon>Oceanospirillales</taxon>
        <taxon>Halomonadaceae</taxon>
        <taxon>Kushneria</taxon>
    </lineage>
</organism>
<evidence type="ECO:0000256" key="1">
    <source>
        <dbReference type="SAM" id="SignalP"/>
    </source>
</evidence>
<sequence>MKKLAATLMTLMALALIPAMPAAADDTAESAPTAININTASAEELSALPGIGEKKAADIIEERKAHGNYDSVDSLTRVKGIGESTVDGLRDRAAI</sequence>
<name>A0A420WVA5_9GAMM</name>
<dbReference type="InterPro" id="IPR003583">
    <property type="entry name" value="Hlx-hairpin-Hlx_DNA-bd_motif"/>
</dbReference>
<dbReference type="EMBL" id="RBIN01000006">
    <property type="protein sequence ID" value="RKR02464.1"/>
    <property type="molecule type" value="Genomic_DNA"/>
</dbReference>
<dbReference type="AlphaFoldDB" id="A0A420WVA5"/>
<dbReference type="InterPro" id="IPR010994">
    <property type="entry name" value="RuvA_2-like"/>
</dbReference>
<dbReference type="OrthoDB" id="7510573at2"/>
<evidence type="ECO:0000313" key="3">
    <source>
        <dbReference type="EMBL" id="RKR02464.1"/>
    </source>
</evidence>
<evidence type="ECO:0000259" key="2">
    <source>
        <dbReference type="SMART" id="SM00278"/>
    </source>
</evidence>
<comment type="caution">
    <text evidence="3">The sequence shown here is derived from an EMBL/GenBank/DDBJ whole genome shotgun (WGS) entry which is preliminary data.</text>
</comment>
<dbReference type="SUPFAM" id="SSF47781">
    <property type="entry name" value="RuvA domain 2-like"/>
    <property type="match status" value="1"/>
</dbReference>
<feature type="signal peptide" evidence="1">
    <location>
        <begin position="1"/>
        <end position="24"/>
    </location>
</feature>
<dbReference type="Proteomes" id="UP000281975">
    <property type="component" value="Unassembled WGS sequence"/>
</dbReference>
<feature type="domain" description="Helix-hairpin-helix DNA-binding motif class 1" evidence="2">
    <location>
        <begin position="43"/>
        <end position="62"/>
    </location>
</feature>
<dbReference type="PANTHER" id="PTHR21180:SF32">
    <property type="entry name" value="ENDONUCLEASE_EXONUCLEASE_PHOSPHATASE FAMILY DOMAIN-CONTAINING PROTEIN 1"/>
    <property type="match status" value="1"/>
</dbReference>
<dbReference type="GO" id="GO:0006281">
    <property type="term" value="P:DNA repair"/>
    <property type="evidence" value="ECO:0007669"/>
    <property type="project" value="InterPro"/>
</dbReference>
<dbReference type="PANTHER" id="PTHR21180">
    <property type="entry name" value="ENDONUCLEASE/EXONUCLEASE/PHOSPHATASE FAMILY DOMAIN-CONTAINING PROTEIN 1"/>
    <property type="match status" value="1"/>
</dbReference>
<evidence type="ECO:0000313" key="4">
    <source>
        <dbReference type="Proteomes" id="UP000281975"/>
    </source>
</evidence>
<dbReference type="GO" id="GO:0015627">
    <property type="term" value="C:type II protein secretion system complex"/>
    <property type="evidence" value="ECO:0007669"/>
    <property type="project" value="TreeGrafter"/>
</dbReference>
<proteinExistence type="predicted"/>
<dbReference type="InterPro" id="IPR051675">
    <property type="entry name" value="Endo/Exo/Phosphatase_dom_1"/>
</dbReference>
<dbReference type="Gene3D" id="1.10.150.320">
    <property type="entry name" value="Photosystem II 12 kDa extrinsic protein"/>
    <property type="match status" value="1"/>
</dbReference>
<dbReference type="InterPro" id="IPR004509">
    <property type="entry name" value="Competence_ComEA_HhH"/>
</dbReference>
<accession>A0A420WVA5</accession>
<dbReference type="Pfam" id="PF12836">
    <property type="entry name" value="HHH_3"/>
    <property type="match status" value="1"/>
</dbReference>
<dbReference type="NCBIfam" id="TIGR00426">
    <property type="entry name" value="competence protein ComEA helix-hairpin-helix repeat region"/>
    <property type="match status" value="1"/>
</dbReference>
<protein>
    <submittedName>
        <fullName evidence="3">Competence protein ComEA</fullName>
    </submittedName>
</protein>
<keyword evidence="1" id="KW-0732">Signal</keyword>
<reference evidence="3 4" key="1">
    <citation type="submission" date="2018-10" db="EMBL/GenBank/DDBJ databases">
        <title>Genomic Encyclopedia of Type Strains, Phase IV (KMG-IV): sequencing the most valuable type-strain genomes for metagenomic binning, comparative biology and taxonomic classification.</title>
        <authorList>
            <person name="Goeker M."/>
        </authorList>
    </citation>
    <scope>NUCLEOTIDE SEQUENCE [LARGE SCALE GENOMIC DNA]</scope>
    <source>
        <strain evidence="3 4">DSM 23229</strain>
    </source>
</reference>
<feature type="domain" description="Helix-hairpin-helix DNA-binding motif class 1" evidence="2">
    <location>
        <begin position="73"/>
        <end position="92"/>
    </location>
</feature>
<feature type="chain" id="PRO_5019507538" evidence="1">
    <location>
        <begin position="25"/>
        <end position="95"/>
    </location>
</feature>
<gene>
    <name evidence="3" type="ORF">C7446_2179</name>
</gene>
<dbReference type="GO" id="GO:0015628">
    <property type="term" value="P:protein secretion by the type II secretion system"/>
    <property type="evidence" value="ECO:0007669"/>
    <property type="project" value="TreeGrafter"/>
</dbReference>
<dbReference type="SMART" id="SM00278">
    <property type="entry name" value="HhH1"/>
    <property type="match status" value="2"/>
</dbReference>